<dbReference type="RefSeq" id="WP_095071546.1">
    <property type="nucleotide sequence ID" value="NZ_LT899436.1"/>
</dbReference>
<organism evidence="1 2">
    <name type="scientific">Tenacibaculum jejuense</name>
    <dbReference type="NCBI Taxonomy" id="584609"/>
    <lineage>
        <taxon>Bacteria</taxon>
        <taxon>Pseudomonadati</taxon>
        <taxon>Bacteroidota</taxon>
        <taxon>Flavobacteriia</taxon>
        <taxon>Flavobacteriales</taxon>
        <taxon>Flavobacteriaceae</taxon>
        <taxon>Tenacibaculum</taxon>
    </lineage>
</organism>
<name>A0A238U995_9FLAO</name>
<keyword evidence="2" id="KW-1185">Reference proteome</keyword>
<dbReference type="OrthoDB" id="1189823at2"/>
<reference evidence="1 2" key="1">
    <citation type="submission" date="2017-07" db="EMBL/GenBank/DDBJ databases">
        <authorList>
            <person name="Sun Z.S."/>
            <person name="Albrecht U."/>
            <person name="Echele G."/>
            <person name="Lee C.C."/>
        </authorList>
    </citation>
    <scope>NUCLEOTIDE SEQUENCE [LARGE SCALE GENOMIC DNA]</scope>
    <source>
        <strain evidence="2">type strain: KCTC 22618</strain>
    </source>
</reference>
<dbReference type="Proteomes" id="UP000215214">
    <property type="component" value="Chromosome TJEJU"/>
</dbReference>
<accession>A0A238U995</accession>
<dbReference type="KEGG" id="tje:TJEJU_1921"/>
<dbReference type="AlphaFoldDB" id="A0A238U995"/>
<sequence>MKKSILNLGKTLNKQEQQTINGGSIAQDACINGGGKWVCVGAGNCGCVVGIKPTGPHEK</sequence>
<gene>
    <name evidence="1" type="ORF">TJEJU_1921</name>
</gene>
<protein>
    <submittedName>
        <fullName evidence="1">Uncharacterized protein</fullName>
    </submittedName>
</protein>
<evidence type="ECO:0000313" key="2">
    <source>
        <dbReference type="Proteomes" id="UP000215214"/>
    </source>
</evidence>
<dbReference type="EMBL" id="LT899436">
    <property type="protein sequence ID" value="SNR15625.1"/>
    <property type="molecule type" value="Genomic_DNA"/>
</dbReference>
<proteinExistence type="predicted"/>
<evidence type="ECO:0000313" key="1">
    <source>
        <dbReference type="EMBL" id="SNR15625.1"/>
    </source>
</evidence>